<gene>
    <name evidence="1" type="ORF">OCBIM_22037302mg</name>
</gene>
<sequence length="394" mass="44912">MSPEKKTRGWKYPHGTGLAEILLEAGHTSSESFMGVISVKNYARSLNCHKVLMEALKRLVLASFLQNQDEEVPFGNLPNFGGDNHARYLTFFSMFIANIERSHPSAEDLLKRGPLKLSSASTTLSTSQMMESCTIYYPALRLQKKLRRASSLLRLLHWIDRWIFSKKRQMKGFKYAVKECDDVQLLDPRQSFIIEDGNAVFHCLRKIPQTFGEYAEDSVKGVERNRRGVGDKLTLSGEEIKRLKDWKVFLANDETQFIQLLLSTWRSEVSADILTGYEKLTSDGHNTFCQEICSLECSQEETDTHVILYCMYAKERGCTSVCMRSPDSDIFFILLHHARFLEGLQILFETGKGNTQCCINMTKLAMSSTLVLWVICWVIMPLPGRIVPVPPNGR</sequence>
<dbReference type="AlphaFoldDB" id="A0A0L8GAB4"/>
<dbReference type="EMBL" id="KQ422997">
    <property type="protein sequence ID" value="KOF73789.1"/>
    <property type="molecule type" value="Genomic_DNA"/>
</dbReference>
<evidence type="ECO:0000313" key="1">
    <source>
        <dbReference type="EMBL" id="KOF73789.1"/>
    </source>
</evidence>
<protein>
    <submittedName>
        <fullName evidence="1">Uncharacterized protein</fullName>
    </submittedName>
</protein>
<proteinExistence type="predicted"/>
<name>A0A0L8GAB4_OCTBM</name>
<accession>A0A0L8GAB4</accession>
<organism evidence="1">
    <name type="scientific">Octopus bimaculoides</name>
    <name type="common">California two-spotted octopus</name>
    <dbReference type="NCBI Taxonomy" id="37653"/>
    <lineage>
        <taxon>Eukaryota</taxon>
        <taxon>Metazoa</taxon>
        <taxon>Spiralia</taxon>
        <taxon>Lophotrochozoa</taxon>
        <taxon>Mollusca</taxon>
        <taxon>Cephalopoda</taxon>
        <taxon>Coleoidea</taxon>
        <taxon>Octopodiformes</taxon>
        <taxon>Octopoda</taxon>
        <taxon>Incirrata</taxon>
        <taxon>Octopodidae</taxon>
        <taxon>Octopus</taxon>
    </lineage>
</organism>
<reference evidence="1" key="1">
    <citation type="submission" date="2015-07" db="EMBL/GenBank/DDBJ databases">
        <title>MeaNS - Measles Nucleotide Surveillance Program.</title>
        <authorList>
            <person name="Tran T."/>
            <person name="Druce J."/>
        </authorList>
    </citation>
    <scope>NUCLEOTIDE SEQUENCE</scope>
    <source>
        <strain evidence="1">UCB-OBI-ISO-001</strain>
        <tissue evidence="1">Gonad</tissue>
    </source>
</reference>